<evidence type="ECO:0000256" key="1">
    <source>
        <dbReference type="SAM" id="MobiDB-lite"/>
    </source>
</evidence>
<feature type="region of interest" description="Disordered" evidence="1">
    <location>
        <begin position="203"/>
        <end position="225"/>
    </location>
</feature>
<accession>A0A8S0WY50</accession>
<evidence type="ECO:0000313" key="3">
    <source>
        <dbReference type="Proteomes" id="UP000467700"/>
    </source>
</evidence>
<evidence type="ECO:0000313" key="2">
    <source>
        <dbReference type="EMBL" id="CAA7261748.1"/>
    </source>
</evidence>
<sequence>MKLKPCAVQNMDVREEPFRTEFKRRRARPSPNEPGQQNAGLVKAMGAGSFKTAAIIWLEYAFHPTTTSGKRVVFDYQTKHIFAQFYWLLSWNEKDALDFLNKERKDRGYTPLTLDSLTSKKNPCCGLKFKKYSGVDTNKTQTMFPGSPDRNQTSKRKAASPLQDERESTQHAITTPMLGPAEHFTPAQPETFNHKFMVEIGSRPRKGKSKVKHQDNMDSSGAGNQSTLSVKVEPVEYLIPPSRTPPAMQTPLSSEDFIKPEPSSEEMFPPFEYNIEQEYASSENIGMLLSISSNPPRETTERPSKPPLPQLPPIWAKSRQEVCEAYDWFRSYQGGVYHAHGVAKGYLLSAFSSRRDRFEHGGKLIISHGGGKSESVHYSNGQSLTQPASDQLAQDQSVRALLNSYRNHRPVALVMDDRYALFPYDLASKGVVYAVLGFYTITYAWGL</sequence>
<proteinExistence type="predicted"/>
<dbReference type="AlphaFoldDB" id="A0A8S0WY50"/>
<reference evidence="2 3" key="1">
    <citation type="submission" date="2020-01" db="EMBL/GenBank/DDBJ databases">
        <authorList>
            <person name="Gupta K D."/>
        </authorList>
    </citation>
    <scope>NUCLEOTIDE SEQUENCE [LARGE SCALE GENOMIC DNA]</scope>
</reference>
<dbReference type="OrthoDB" id="2163491at2759"/>
<protein>
    <submittedName>
        <fullName evidence="2">Uncharacterized protein</fullName>
    </submittedName>
</protein>
<feature type="region of interest" description="Disordered" evidence="1">
    <location>
        <begin position="290"/>
        <end position="313"/>
    </location>
</feature>
<keyword evidence="3" id="KW-1185">Reference proteome</keyword>
<name>A0A8S0WY50_CYCAE</name>
<comment type="caution">
    <text evidence="2">The sequence shown here is derived from an EMBL/GenBank/DDBJ whole genome shotgun (WGS) entry which is preliminary data.</text>
</comment>
<feature type="region of interest" description="Disordered" evidence="1">
    <location>
        <begin position="18"/>
        <end position="39"/>
    </location>
</feature>
<gene>
    <name evidence="2" type="ORF">AAE3_LOCUS3874</name>
</gene>
<dbReference type="Proteomes" id="UP000467700">
    <property type="component" value="Unassembled WGS sequence"/>
</dbReference>
<feature type="region of interest" description="Disordered" evidence="1">
    <location>
        <begin position="139"/>
        <end position="168"/>
    </location>
</feature>
<organism evidence="2 3">
    <name type="scientific">Cyclocybe aegerita</name>
    <name type="common">Black poplar mushroom</name>
    <name type="synonym">Agrocybe aegerita</name>
    <dbReference type="NCBI Taxonomy" id="1973307"/>
    <lineage>
        <taxon>Eukaryota</taxon>
        <taxon>Fungi</taxon>
        <taxon>Dikarya</taxon>
        <taxon>Basidiomycota</taxon>
        <taxon>Agaricomycotina</taxon>
        <taxon>Agaricomycetes</taxon>
        <taxon>Agaricomycetidae</taxon>
        <taxon>Agaricales</taxon>
        <taxon>Agaricineae</taxon>
        <taxon>Bolbitiaceae</taxon>
        <taxon>Cyclocybe</taxon>
    </lineage>
</organism>
<dbReference type="EMBL" id="CACVBS010000034">
    <property type="protein sequence ID" value="CAA7261748.1"/>
    <property type="molecule type" value="Genomic_DNA"/>
</dbReference>